<dbReference type="SUPFAM" id="SSF53474">
    <property type="entry name" value="alpha/beta-Hydrolases"/>
    <property type="match status" value="1"/>
</dbReference>
<reference evidence="4 5" key="1">
    <citation type="submission" date="2021-07" db="EMBL/GenBank/DDBJ databases">
        <title>The Aristolochia fimbriata genome: insights into angiosperm evolution, floral development and chemical biosynthesis.</title>
        <authorList>
            <person name="Jiao Y."/>
        </authorList>
    </citation>
    <scope>NUCLEOTIDE SEQUENCE [LARGE SCALE GENOMIC DNA]</scope>
    <source>
        <strain evidence="4">IBCAS-2021</strain>
        <tissue evidence="4">Leaf</tissue>
    </source>
</reference>
<evidence type="ECO:0000259" key="3">
    <source>
        <dbReference type="Pfam" id="PF00561"/>
    </source>
</evidence>
<dbReference type="GO" id="GO:0016787">
    <property type="term" value="F:hydrolase activity"/>
    <property type="evidence" value="ECO:0007669"/>
    <property type="project" value="UniProtKB-KW"/>
</dbReference>
<comment type="similarity">
    <text evidence="1">Belongs to the AB hydrolase superfamily.</text>
</comment>
<dbReference type="PANTHER" id="PTHR43039">
    <property type="entry name" value="ESTERASE-RELATED"/>
    <property type="match status" value="1"/>
</dbReference>
<dbReference type="AlphaFoldDB" id="A0AAV7F9D3"/>
<proteinExistence type="inferred from homology"/>
<evidence type="ECO:0000256" key="2">
    <source>
        <dbReference type="ARBA" id="ARBA00022801"/>
    </source>
</evidence>
<dbReference type="FunFam" id="3.40.50.1820:FF:000042">
    <property type="entry name" value="probable strigolactone esterase DAD2"/>
    <property type="match status" value="1"/>
</dbReference>
<comment type="caution">
    <text evidence="4">The sequence shown here is derived from an EMBL/GenBank/DDBJ whole genome shotgun (WGS) entry which is preliminary data.</text>
</comment>
<dbReference type="InterPro" id="IPR000073">
    <property type="entry name" value="AB_hydrolase_1"/>
</dbReference>
<dbReference type="EMBL" id="JAINDJ010000002">
    <property type="protein sequence ID" value="KAG9456392.1"/>
    <property type="molecule type" value="Genomic_DNA"/>
</dbReference>
<accession>A0AAV7F9D3</accession>
<dbReference type="Proteomes" id="UP000825729">
    <property type="component" value="Unassembled WGS sequence"/>
</dbReference>
<gene>
    <name evidence="4" type="ORF">H6P81_000900</name>
</gene>
<dbReference type="Pfam" id="PF00561">
    <property type="entry name" value="Abhydrolase_1"/>
    <property type="match status" value="1"/>
</dbReference>
<evidence type="ECO:0000313" key="5">
    <source>
        <dbReference type="Proteomes" id="UP000825729"/>
    </source>
</evidence>
<keyword evidence="5" id="KW-1185">Reference proteome</keyword>
<sequence length="278" mass="30904">METMSSIEHGHGGIAQALNARIYGTGAQTLVLVHGYGADQSVWHYLLPYLVCYFKVVVFDLVISGNVRPELYDRDKYSTFDGYAQDLTGVLRELNVTDSIYLGHSMSAMIGCVAATKNPHLFKHLILLGGSPRYLNAKDYVGGFEREDINAIFHDMRRNFSSWALGFAPKAIGLNDTKAIHEFRRSLERMNPENALDAAETVFRSDVRNILKRVKVPCTIIQSAKDFVVPKSVAFYMAGTLGSGSEVRILDTQGHLPQLTVYPLLFKVLKDVLGGDEL</sequence>
<organism evidence="4 5">
    <name type="scientific">Aristolochia fimbriata</name>
    <name type="common">White veined hardy Dutchman's pipe vine</name>
    <dbReference type="NCBI Taxonomy" id="158543"/>
    <lineage>
        <taxon>Eukaryota</taxon>
        <taxon>Viridiplantae</taxon>
        <taxon>Streptophyta</taxon>
        <taxon>Embryophyta</taxon>
        <taxon>Tracheophyta</taxon>
        <taxon>Spermatophyta</taxon>
        <taxon>Magnoliopsida</taxon>
        <taxon>Magnoliidae</taxon>
        <taxon>Piperales</taxon>
        <taxon>Aristolochiaceae</taxon>
        <taxon>Aristolochia</taxon>
    </lineage>
</organism>
<name>A0AAV7F9D3_ARIFI</name>
<evidence type="ECO:0000313" key="4">
    <source>
        <dbReference type="EMBL" id="KAG9456392.1"/>
    </source>
</evidence>
<keyword evidence="2" id="KW-0378">Hydrolase</keyword>
<feature type="domain" description="AB hydrolase-1" evidence="3">
    <location>
        <begin position="29"/>
        <end position="259"/>
    </location>
</feature>
<dbReference type="Gene3D" id="3.40.50.1820">
    <property type="entry name" value="alpha/beta hydrolase"/>
    <property type="match status" value="1"/>
</dbReference>
<dbReference type="InterPro" id="IPR029058">
    <property type="entry name" value="AB_hydrolase_fold"/>
</dbReference>
<evidence type="ECO:0000256" key="1">
    <source>
        <dbReference type="ARBA" id="ARBA00008645"/>
    </source>
</evidence>
<protein>
    <recommendedName>
        <fullName evidence="3">AB hydrolase-1 domain-containing protein</fullName>
    </recommendedName>
</protein>